<feature type="domain" description="Pyruvate kinase C-terminal" evidence="1">
    <location>
        <begin position="16"/>
        <end position="117"/>
    </location>
</feature>
<dbReference type="GO" id="GO:0004743">
    <property type="term" value="F:pyruvate kinase activity"/>
    <property type="evidence" value="ECO:0007669"/>
    <property type="project" value="InterPro"/>
</dbReference>
<dbReference type="InterPro" id="IPR015795">
    <property type="entry name" value="Pyrv_Knase_C"/>
</dbReference>
<evidence type="ECO:0000313" key="2">
    <source>
        <dbReference type="EMBL" id="CAD9763327.1"/>
    </source>
</evidence>
<dbReference type="AlphaFoldDB" id="A0A7S2XBC1"/>
<dbReference type="EMBL" id="HBHP01015476">
    <property type="protein sequence ID" value="CAD9763327.1"/>
    <property type="molecule type" value="Transcribed_RNA"/>
</dbReference>
<dbReference type="SUPFAM" id="SSF52935">
    <property type="entry name" value="PK C-terminal domain-like"/>
    <property type="match status" value="1"/>
</dbReference>
<organism evidence="2">
    <name type="scientific">Lotharella oceanica</name>
    <dbReference type="NCBI Taxonomy" id="641309"/>
    <lineage>
        <taxon>Eukaryota</taxon>
        <taxon>Sar</taxon>
        <taxon>Rhizaria</taxon>
        <taxon>Cercozoa</taxon>
        <taxon>Chlorarachniophyceae</taxon>
        <taxon>Lotharella</taxon>
    </lineage>
</organism>
<dbReference type="GO" id="GO:0000287">
    <property type="term" value="F:magnesium ion binding"/>
    <property type="evidence" value="ECO:0007669"/>
    <property type="project" value="InterPro"/>
</dbReference>
<name>A0A7S2XBC1_9EUKA</name>
<dbReference type="InterPro" id="IPR036918">
    <property type="entry name" value="Pyrv_Knase_C_sf"/>
</dbReference>
<dbReference type="GO" id="GO:0030955">
    <property type="term" value="F:potassium ion binding"/>
    <property type="evidence" value="ECO:0007669"/>
    <property type="project" value="InterPro"/>
</dbReference>
<accession>A0A7S2XBC1</accession>
<dbReference type="Gene3D" id="3.40.1380.20">
    <property type="entry name" value="Pyruvate kinase, C-terminal domain"/>
    <property type="match status" value="1"/>
</dbReference>
<reference evidence="2" key="1">
    <citation type="submission" date="2021-01" db="EMBL/GenBank/DDBJ databases">
        <authorList>
            <person name="Corre E."/>
            <person name="Pelletier E."/>
            <person name="Niang G."/>
            <person name="Scheremetjew M."/>
            <person name="Finn R."/>
            <person name="Kale V."/>
            <person name="Holt S."/>
            <person name="Cochrane G."/>
            <person name="Meng A."/>
            <person name="Brown T."/>
            <person name="Cohen L."/>
        </authorList>
    </citation>
    <scope>NUCLEOTIDE SEQUENCE</scope>
    <source>
        <strain evidence="2">CCMP622</strain>
    </source>
</reference>
<evidence type="ECO:0000259" key="1">
    <source>
        <dbReference type="Pfam" id="PF02887"/>
    </source>
</evidence>
<protein>
    <recommendedName>
        <fullName evidence="1">Pyruvate kinase C-terminal domain-containing protein</fullName>
    </recommendedName>
</protein>
<dbReference type="InterPro" id="IPR001697">
    <property type="entry name" value="Pyr_Knase"/>
</dbReference>
<dbReference type="Pfam" id="PF02887">
    <property type="entry name" value="PK_C"/>
    <property type="match status" value="1"/>
</dbReference>
<gene>
    <name evidence="2" type="ORF">LSP00402_LOCUS9593</name>
</gene>
<sequence>MNAGEQNERPPMSELEVVARATVAVAGESAAGMILALTRSGNIAHLLSKYRPGVPVMVFTDSSKVARKLSLRRGVFALAIDKEDVAGISDYERPAEALQIAKEMGWLSAGDKVVIVTAGEDIDPALAEGSVSMRVVTMSDFEGPMFI</sequence>
<dbReference type="PANTHER" id="PTHR11817">
    <property type="entry name" value="PYRUVATE KINASE"/>
    <property type="match status" value="1"/>
</dbReference>
<proteinExistence type="predicted"/>